<evidence type="ECO:0000313" key="3">
    <source>
        <dbReference type="EMBL" id="MBA9003427.1"/>
    </source>
</evidence>
<comment type="caution">
    <text evidence="3">The sequence shown here is derived from an EMBL/GenBank/DDBJ whole genome shotgun (WGS) entry which is preliminary data.</text>
</comment>
<accession>A0A7W3MX38</accession>
<evidence type="ECO:0000256" key="1">
    <source>
        <dbReference type="SAM" id="Coils"/>
    </source>
</evidence>
<organism evidence="3 4">
    <name type="scientific">Thermomonospora cellulosilytica</name>
    <dbReference type="NCBI Taxonomy" id="1411118"/>
    <lineage>
        <taxon>Bacteria</taxon>
        <taxon>Bacillati</taxon>
        <taxon>Actinomycetota</taxon>
        <taxon>Actinomycetes</taxon>
        <taxon>Streptosporangiales</taxon>
        <taxon>Thermomonosporaceae</taxon>
        <taxon>Thermomonospora</taxon>
    </lineage>
</organism>
<proteinExistence type="predicted"/>
<feature type="compositionally biased region" description="Low complexity" evidence="2">
    <location>
        <begin position="63"/>
        <end position="72"/>
    </location>
</feature>
<name>A0A7W3MX38_9ACTN</name>
<dbReference type="RefSeq" id="WP_182705180.1">
    <property type="nucleotide sequence ID" value="NZ_JACJII010000001.1"/>
</dbReference>
<dbReference type="EMBL" id="JACJII010000001">
    <property type="protein sequence ID" value="MBA9003427.1"/>
    <property type="molecule type" value="Genomic_DNA"/>
</dbReference>
<keyword evidence="4" id="KW-1185">Reference proteome</keyword>
<keyword evidence="3" id="KW-0132">Cell division</keyword>
<sequence>MSTWILILLCLAVAGRELYLAFDRRLPQAQEEIRRLRARVDELERRPDTATVPEEEPEDEPEPQAGPLTRGTPPRPARARATAAAAVSAALTRRLERELAETTARLAALEHQVRAAREAEAARAAALDGVEQTVGALHREMIERLERADDTARGLLYAEEAATEPLLTDAYEHCVAKAGLRVRAKEPVPGAPWWTGYLLSGADPEEVAPRLVAQARFLPDPAGASPLSALLTELAALDGTGLARIGAFAAVRTRDALLCGILTDAPDTTDPVELAAHLEGHATTLRWDPARFAAAVR</sequence>
<feature type="compositionally biased region" description="Acidic residues" evidence="2">
    <location>
        <begin position="53"/>
        <end position="62"/>
    </location>
</feature>
<dbReference type="GO" id="GO:0051301">
    <property type="term" value="P:cell division"/>
    <property type="evidence" value="ECO:0007669"/>
    <property type="project" value="UniProtKB-KW"/>
</dbReference>
<protein>
    <submittedName>
        <fullName evidence="3">Cell division septum initiation protein DivIVA</fullName>
    </submittedName>
</protein>
<keyword evidence="3" id="KW-0131">Cell cycle</keyword>
<feature type="coiled-coil region" evidence="1">
    <location>
        <begin position="92"/>
        <end position="119"/>
    </location>
</feature>
<dbReference type="AlphaFoldDB" id="A0A7W3MX38"/>
<dbReference type="Proteomes" id="UP000539313">
    <property type="component" value="Unassembled WGS sequence"/>
</dbReference>
<feature type="region of interest" description="Disordered" evidence="2">
    <location>
        <begin position="44"/>
        <end position="83"/>
    </location>
</feature>
<reference evidence="3 4" key="1">
    <citation type="submission" date="2020-08" db="EMBL/GenBank/DDBJ databases">
        <title>Sequencing the genomes of 1000 actinobacteria strains.</title>
        <authorList>
            <person name="Klenk H.-P."/>
        </authorList>
    </citation>
    <scope>NUCLEOTIDE SEQUENCE [LARGE SCALE GENOMIC DNA]</scope>
    <source>
        <strain evidence="3 4">DSM 45823</strain>
    </source>
</reference>
<gene>
    <name evidence="3" type="ORF">HNR21_002309</name>
</gene>
<keyword evidence="1" id="KW-0175">Coiled coil</keyword>
<evidence type="ECO:0000256" key="2">
    <source>
        <dbReference type="SAM" id="MobiDB-lite"/>
    </source>
</evidence>
<evidence type="ECO:0000313" key="4">
    <source>
        <dbReference type="Proteomes" id="UP000539313"/>
    </source>
</evidence>